<evidence type="ECO:0000256" key="1">
    <source>
        <dbReference type="SAM" id="SignalP"/>
    </source>
</evidence>
<protein>
    <submittedName>
        <fullName evidence="2">Uncharacterized protein</fullName>
    </submittedName>
</protein>
<keyword evidence="1" id="KW-0732">Signal</keyword>
<dbReference type="EMBL" id="CP117411">
    <property type="protein sequence ID" value="WCT74876.1"/>
    <property type="molecule type" value="Genomic_DNA"/>
</dbReference>
<evidence type="ECO:0000313" key="3">
    <source>
        <dbReference type="Proteomes" id="UP001220395"/>
    </source>
</evidence>
<dbReference type="RefSeq" id="WP_273690288.1">
    <property type="nucleotide sequence ID" value="NZ_CP117411.1"/>
</dbReference>
<feature type="signal peptide" evidence="1">
    <location>
        <begin position="1"/>
        <end position="20"/>
    </location>
</feature>
<gene>
    <name evidence="2" type="ORF">PQ455_06555</name>
</gene>
<dbReference type="Proteomes" id="UP001220395">
    <property type="component" value="Chromosome"/>
</dbReference>
<keyword evidence="3" id="KW-1185">Reference proteome</keyword>
<feature type="chain" id="PRO_5045976215" evidence="1">
    <location>
        <begin position="21"/>
        <end position="182"/>
    </location>
</feature>
<organism evidence="2 3">
    <name type="scientific">Sphingomonas naphthae</name>
    <dbReference type="NCBI Taxonomy" id="1813468"/>
    <lineage>
        <taxon>Bacteria</taxon>
        <taxon>Pseudomonadati</taxon>
        <taxon>Pseudomonadota</taxon>
        <taxon>Alphaproteobacteria</taxon>
        <taxon>Sphingomonadales</taxon>
        <taxon>Sphingomonadaceae</taxon>
        <taxon>Sphingomonas</taxon>
    </lineage>
</organism>
<proteinExistence type="predicted"/>
<reference evidence="2 3" key="1">
    <citation type="submission" date="2023-02" db="EMBL/GenBank/DDBJ databases">
        <title>Genome sequence of Sphingomonas naphthae.</title>
        <authorList>
            <person name="Kim S."/>
            <person name="Heo J."/>
            <person name="Kwon S.-W."/>
        </authorList>
    </citation>
    <scope>NUCLEOTIDE SEQUENCE [LARGE SCALE GENOMIC DNA]</scope>
    <source>
        <strain evidence="2 3">KACC 18716</strain>
    </source>
</reference>
<evidence type="ECO:0000313" key="2">
    <source>
        <dbReference type="EMBL" id="WCT74876.1"/>
    </source>
</evidence>
<accession>A0ABY7TQB6</accession>
<sequence length="182" mass="19429">MIRRALLAAALVAMPTVASAQALQNLKLGCIERQEAAALVTFALPSVVTKLAERCGPVLPRAAYLTSYAPQLADRYRPDAAAAWPTARKVIGRVFSQVLGQLMPPEMNSDALRFLVEPMLASLLAEKIKPNACFEANEVIESLSTVPGRDIGRLAALGVAIADRKGNGIAGVLKVCRPEERP</sequence>
<name>A0ABY7TQB6_9SPHN</name>